<keyword evidence="8" id="KW-0326">Glycosidase</keyword>
<gene>
    <name evidence="11" type="ORF">RI543_002908</name>
</gene>
<dbReference type="Gene3D" id="2.60.120.200">
    <property type="match status" value="1"/>
</dbReference>
<feature type="compositionally biased region" description="Basic and acidic residues" evidence="9">
    <location>
        <begin position="944"/>
        <end position="953"/>
    </location>
</feature>
<dbReference type="InterPro" id="IPR000757">
    <property type="entry name" value="Beta-glucanase-like"/>
</dbReference>
<dbReference type="PANTHER" id="PTHR20275">
    <property type="entry name" value="NAD KINASE"/>
    <property type="match status" value="1"/>
</dbReference>
<dbReference type="FunFam" id="2.60.120.200:FF:000159">
    <property type="entry name" value="Glycosidase"/>
    <property type="match status" value="1"/>
</dbReference>
<dbReference type="SUPFAM" id="SSF49899">
    <property type="entry name" value="Concanavalin A-like lectins/glucanases"/>
    <property type="match status" value="1"/>
</dbReference>
<dbReference type="GO" id="GO:0004553">
    <property type="term" value="F:hydrolase activity, hydrolyzing O-glycosyl compounds"/>
    <property type="evidence" value="ECO:0007669"/>
    <property type="project" value="InterPro"/>
</dbReference>
<dbReference type="GO" id="GO:0031505">
    <property type="term" value="P:fungal-type cell wall organization"/>
    <property type="evidence" value="ECO:0007669"/>
    <property type="project" value="UniProtKB-ARBA"/>
</dbReference>
<evidence type="ECO:0000256" key="2">
    <source>
        <dbReference type="ARBA" id="ARBA00022679"/>
    </source>
</evidence>
<sequence>MISPSEMAGVTQTNSVSSLLNSDYNDGNVNTKIGETFSSSYKNASPITRTNGLIDRLDKFKFDKNKTSKCLPVLSQSHSNNTSVATSATITTATTAAAAHTIDNDDNNDDNDNNEIAVEETDDESYMKYVKNLADLNSAKENLRKISTASSDHPLKTSKSHVAFANTAYDVRMLSKDISNTKINLEVEKVIIIVKKNEVSLIILLRELVAWLLTNYQQMTIYVQDIFEDSELFAGKEICTDSFCTLAKIGYWNKQFIEEHDLFFDLCITLGGDGTVLFASTLFQKHVPPMLSYALGSLGFLTNFDFENFKQELPLILNQKVKTNLRMRLKCNVYRRHTTKKDPITGKKLCYMECVAEHHVLNEVAIDRGPSPYISMLELYGDDSLMTVAQADGLIIATPTGSTAYSLSAGGSLIYPSVNAIAVTPICPHTLSFRPIVLPDSMKLKVRVPSKSRSTAWVAFDGKNRVELKKGDYITICASPYVFPTIESSPTEFIDGISRTMNWNIREKQKSFTHILSRKNREIFATEVHNSESSEEEYIEERRANLLAYGRPLNSEEECSSEESDIDDRQQCSKGPNKMTSILHISTLLLVLLNQILATEVYHCNSTISCPEKYPCCSRAGVCGTGTYCLGNCDPRYSYSLNSCMPEPICKDVNTVFSNYRSKIVNADTYLGNTSEADWTYSGYIMDYEEEDALILAMPKYSGGTLLASTRDIWYGKVSAKLKTSHLAGVVTAFILYSNVQDEIDFEWVGSELNTTQTNFYWNGVLNYTNSFNISTTNTFDDYHTYEIDWHEDYIKWSVDGVVGRILYKNETYNSTTGIYQFPQTPAKIDISIWPGGNSTNPKGTIAWAGGEIDWNAPDLTDPGYYYAILKEVNITCGKVPSGITQNGTTAYVYTNHHRYLQEDVAIVNKRTYLGSLEASGDDPNAGVYSSSSSSTSSSFSRKSKSENKKSRSTDNSGPTTKESTTYTSTTSKVATSIQVTYVTEALLINETFSSTVNKKTLSGNYGSINKEPYFTIIITFLLNILLV</sequence>
<dbReference type="Pfam" id="PF00722">
    <property type="entry name" value="Glyco_hydro_16"/>
    <property type="match status" value="1"/>
</dbReference>
<dbReference type="GO" id="GO:0019674">
    <property type="term" value="P:NAD+ metabolic process"/>
    <property type="evidence" value="ECO:0007669"/>
    <property type="project" value="InterPro"/>
</dbReference>
<dbReference type="InterPro" id="IPR002504">
    <property type="entry name" value="NADK"/>
</dbReference>
<keyword evidence="7" id="KW-0520">NAD</keyword>
<evidence type="ECO:0000256" key="5">
    <source>
        <dbReference type="ARBA" id="ARBA00022801"/>
    </source>
</evidence>
<evidence type="ECO:0000259" key="10">
    <source>
        <dbReference type="PROSITE" id="PS51762"/>
    </source>
</evidence>
<reference evidence="12" key="1">
    <citation type="submission" date="2023-07" db="EMBL/GenBank/DDBJ databases">
        <title>A draft genome of Kazachstania heterogenica Y-27499.</title>
        <authorList>
            <person name="Donic C."/>
            <person name="Kralova J.S."/>
            <person name="Fidel L."/>
            <person name="Ben-Dor S."/>
            <person name="Jung S."/>
        </authorList>
    </citation>
    <scope>NUCLEOTIDE SEQUENCE [LARGE SCALE GENOMIC DNA]</scope>
    <source>
        <strain evidence="12">Y27499</strain>
    </source>
</reference>
<evidence type="ECO:0000256" key="6">
    <source>
        <dbReference type="ARBA" id="ARBA00022857"/>
    </source>
</evidence>
<evidence type="ECO:0000256" key="7">
    <source>
        <dbReference type="ARBA" id="ARBA00023027"/>
    </source>
</evidence>
<dbReference type="FunFam" id="2.60.200.30:FF:000005">
    <property type="entry name" value="NAD+ kinase Utr1"/>
    <property type="match status" value="1"/>
</dbReference>
<evidence type="ECO:0000256" key="8">
    <source>
        <dbReference type="ARBA" id="ARBA00023295"/>
    </source>
</evidence>
<dbReference type="AlphaFoldDB" id="A0AAN7WLN9"/>
<feature type="compositionally biased region" description="Low complexity" evidence="9">
    <location>
        <begin position="930"/>
        <end position="941"/>
    </location>
</feature>
<dbReference type="CDD" id="cd02183">
    <property type="entry name" value="GH16_fungal_CRH1_transglycosylase"/>
    <property type="match status" value="1"/>
</dbReference>
<dbReference type="PROSITE" id="PS51762">
    <property type="entry name" value="GH16_2"/>
    <property type="match status" value="1"/>
</dbReference>
<dbReference type="Proteomes" id="UP001306508">
    <property type="component" value="Unassembled WGS sequence"/>
</dbReference>
<dbReference type="GO" id="GO:0009277">
    <property type="term" value="C:fungal-type cell wall"/>
    <property type="evidence" value="ECO:0007669"/>
    <property type="project" value="UniProtKB-ARBA"/>
</dbReference>
<dbReference type="Gene3D" id="2.60.200.30">
    <property type="entry name" value="Probable inorganic polyphosphate/atp-NAD kinase, domain 2"/>
    <property type="match status" value="1"/>
</dbReference>
<accession>A0AAN7WLN9</accession>
<dbReference type="SUPFAM" id="SSF111331">
    <property type="entry name" value="NAD kinase/diacylglycerol kinase-like"/>
    <property type="match status" value="1"/>
</dbReference>
<comment type="caution">
    <text evidence="11">The sequence shown here is derived from an EMBL/GenBank/DDBJ whole genome shotgun (WGS) entry which is preliminary data.</text>
</comment>
<dbReference type="Pfam" id="PF01513">
    <property type="entry name" value="NAD_kinase"/>
    <property type="match status" value="1"/>
</dbReference>
<feature type="domain" description="GH16" evidence="10">
    <location>
        <begin position="638"/>
        <end position="864"/>
    </location>
</feature>
<keyword evidence="5" id="KW-0378">Hydrolase</keyword>
<dbReference type="GO" id="GO:0006741">
    <property type="term" value="P:NADP+ biosynthetic process"/>
    <property type="evidence" value="ECO:0007669"/>
    <property type="project" value="InterPro"/>
</dbReference>
<organism evidence="11 12">
    <name type="scientific">Arxiozyma heterogenica</name>
    <dbReference type="NCBI Taxonomy" id="278026"/>
    <lineage>
        <taxon>Eukaryota</taxon>
        <taxon>Fungi</taxon>
        <taxon>Dikarya</taxon>
        <taxon>Ascomycota</taxon>
        <taxon>Saccharomycotina</taxon>
        <taxon>Saccharomycetes</taxon>
        <taxon>Saccharomycetales</taxon>
        <taxon>Saccharomycetaceae</taxon>
        <taxon>Arxiozyma</taxon>
    </lineage>
</organism>
<evidence type="ECO:0000256" key="1">
    <source>
        <dbReference type="ARBA" id="ARBA00010995"/>
    </source>
</evidence>
<keyword evidence="4" id="KW-0418">Kinase</keyword>
<evidence type="ECO:0000313" key="11">
    <source>
        <dbReference type="EMBL" id="KAK5779785.1"/>
    </source>
</evidence>
<feature type="region of interest" description="Disordered" evidence="9">
    <location>
        <begin position="101"/>
        <end position="121"/>
    </location>
</feature>
<keyword evidence="6" id="KW-0521">NADP</keyword>
<dbReference type="Gene3D" id="3.40.50.10330">
    <property type="entry name" value="Probable inorganic polyphosphate/atp-NAD kinase, domain 1"/>
    <property type="match status" value="1"/>
</dbReference>
<feature type="compositionally biased region" description="Low complexity" evidence="9">
    <location>
        <begin position="960"/>
        <end position="969"/>
    </location>
</feature>
<dbReference type="EMBL" id="JAWIZZ010000046">
    <property type="protein sequence ID" value="KAK5779785.1"/>
    <property type="molecule type" value="Genomic_DNA"/>
</dbReference>
<dbReference type="PANTHER" id="PTHR20275:SF0">
    <property type="entry name" value="NAD KINASE"/>
    <property type="match status" value="1"/>
</dbReference>
<comment type="similarity">
    <text evidence="1">Belongs to the NAD kinase family.</text>
</comment>
<keyword evidence="12" id="KW-1185">Reference proteome</keyword>
<dbReference type="HAMAP" id="MF_00361">
    <property type="entry name" value="NAD_kinase"/>
    <property type="match status" value="1"/>
</dbReference>
<dbReference type="InterPro" id="IPR017438">
    <property type="entry name" value="ATP-NAD_kinase_N"/>
</dbReference>
<evidence type="ECO:0000256" key="4">
    <source>
        <dbReference type="ARBA" id="ARBA00022777"/>
    </source>
</evidence>
<feature type="compositionally biased region" description="Acidic residues" evidence="9">
    <location>
        <begin position="104"/>
        <end position="121"/>
    </location>
</feature>
<protein>
    <recommendedName>
        <fullName evidence="10">GH16 domain-containing protein</fullName>
    </recommendedName>
</protein>
<keyword evidence="3" id="KW-0732">Signal</keyword>
<dbReference type="InterPro" id="IPR016064">
    <property type="entry name" value="NAD/diacylglycerol_kinase_sf"/>
</dbReference>
<evidence type="ECO:0000313" key="12">
    <source>
        <dbReference type="Proteomes" id="UP001306508"/>
    </source>
</evidence>
<feature type="region of interest" description="Disordered" evidence="9">
    <location>
        <begin position="923"/>
        <end position="969"/>
    </location>
</feature>
<name>A0AAN7WLN9_9SACH</name>
<proteinExistence type="inferred from homology"/>
<evidence type="ECO:0000256" key="3">
    <source>
        <dbReference type="ARBA" id="ARBA00022729"/>
    </source>
</evidence>
<evidence type="ECO:0000256" key="9">
    <source>
        <dbReference type="SAM" id="MobiDB-lite"/>
    </source>
</evidence>
<keyword evidence="2" id="KW-0808">Transferase</keyword>
<dbReference type="InterPro" id="IPR017437">
    <property type="entry name" value="ATP-NAD_kinase_PpnK-typ_C"/>
</dbReference>
<dbReference type="GO" id="GO:0003951">
    <property type="term" value="F:NAD+ kinase activity"/>
    <property type="evidence" value="ECO:0007669"/>
    <property type="project" value="InterPro"/>
</dbReference>
<dbReference type="Pfam" id="PF20143">
    <property type="entry name" value="NAD_kinase_C"/>
    <property type="match status" value="1"/>
</dbReference>
<dbReference type="GO" id="GO:0005975">
    <property type="term" value="P:carbohydrate metabolic process"/>
    <property type="evidence" value="ECO:0007669"/>
    <property type="project" value="InterPro"/>
</dbReference>
<dbReference type="InterPro" id="IPR013320">
    <property type="entry name" value="ConA-like_dom_sf"/>
</dbReference>